<dbReference type="AlphaFoldDB" id="A0A2U2X3A0"/>
<dbReference type="RefSeq" id="WP_109360467.1">
    <property type="nucleotide sequence ID" value="NZ_QFRJ01000014.1"/>
</dbReference>
<dbReference type="GO" id="GO:0003677">
    <property type="term" value="F:DNA binding"/>
    <property type="evidence" value="ECO:0007669"/>
    <property type="project" value="InterPro"/>
</dbReference>
<accession>A0A2U2X3A0</accession>
<evidence type="ECO:0000313" key="1">
    <source>
        <dbReference type="EMBL" id="PWH82239.1"/>
    </source>
</evidence>
<sequence length="131" mass="15134">MKTKQEKHNSSQIDEILQSTSPIEEKRIRTKMLLAAKIEDAMKAKGWNRKKLLEATGQKNASVATKWFSGTHNFTHDTLFDIQEALGIELINLDEQDFYKSFGAFGSEKSAEEISREIKESRRFRKKDLKI</sequence>
<comment type="caution">
    <text evidence="1">The sequence shown here is derived from an EMBL/GenBank/DDBJ whole genome shotgun (WGS) entry which is preliminary data.</text>
</comment>
<dbReference type="EMBL" id="QFRJ01000014">
    <property type="protein sequence ID" value="PWH82239.1"/>
    <property type="molecule type" value="Genomic_DNA"/>
</dbReference>
<evidence type="ECO:0008006" key="3">
    <source>
        <dbReference type="Google" id="ProtNLM"/>
    </source>
</evidence>
<protein>
    <recommendedName>
        <fullName evidence="3">HTH cro/C1-type domain-containing protein</fullName>
    </recommendedName>
</protein>
<dbReference type="Gene3D" id="1.10.260.40">
    <property type="entry name" value="lambda repressor-like DNA-binding domains"/>
    <property type="match status" value="1"/>
</dbReference>
<evidence type="ECO:0000313" key="2">
    <source>
        <dbReference type="Proteomes" id="UP000245370"/>
    </source>
</evidence>
<proteinExistence type="predicted"/>
<dbReference type="OrthoDB" id="770730at2"/>
<reference evidence="1 2" key="2">
    <citation type="submission" date="2018-05" db="EMBL/GenBank/DDBJ databases">
        <authorList>
            <person name="Lanie J.A."/>
            <person name="Ng W.-L."/>
            <person name="Kazmierczak K.M."/>
            <person name="Andrzejewski T.M."/>
            <person name="Davidsen T.M."/>
            <person name="Wayne K.J."/>
            <person name="Tettelin H."/>
            <person name="Glass J.I."/>
            <person name="Rusch D."/>
            <person name="Podicherti R."/>
            <person name="Tsui H.-C.T."/>
            <person name="Winkler M.E."/>
        </authorList>
    </citation>
    <scope>NUCLEOTIDE SEQUENCE [LARGE SCALE GENOMIC DNA]</scope>
    <source>
        <strain evidence="1 2">C305</strain>
    </source>
</reference>
<dbReference type="Proteomes" id="UP000245370">
    <property type="component" value="Unassembled WGS sequence"/>
</dbReference>
<gene>
    <name evidence="1" type="ORF">DIT68_14135</name>
</gene>
<dbReference type="SUPFAM" id="SSF47413">
    <property type="entry name" value="lambda repressor-like DNA-binding domains"/>
    <property type="match status" value="1"/>
</dbReference>
<dbReference type="InterPro" id="IPR010982">
    <property type="entry name" value="Lambda_DNA-bd_dom_sf"/>
</dbReference>
<name>A0A2U2X3A0_9FLAO</name>
<keyword evidence="2" id="KW-1185">Reference proteome</keyword>
<organism evidence="1 2">
    <name type="scientific">Brumimicrobium oceani</name>
    <dbReference type="NCBI Taxonomy" id="2100725"/>
    <lineage>
        <taxon>Bacteria</taxon>
        <taxon>Pseudomonadati</taxon>
        <taxon>Bacteroidota</taxon>
        <taxon>Flavobacteriia</taxon>
        <taxon>Flavobacteriales</taxon>
        <taxon>Crocinitomicaceae</taxon>
        <taxon>Brumimicrobium</taxon>
    </lineage>
</organism>
<reference evidence="1 2" key="1">
    <citation type="submission" date="2018-05" db="EMBL/GenBank/DDBJ databases">
        <title>Brumimicrobium oceani sp. nov., isolated from coastal sediment.</title>
        <authorList>
            <person name="Kou Y."/>
        </authorList>
    </citation>
    <scope>NUCLEOTIDE SEQUENCE [LARGE SCALE GENOMIC DNA]</scope>
    <source>
        <strain evidence="1 2">C305</strain>
    </source>
</reference>